<evidence type="ECO:0000313" key="2">
    <source>
        <dbReference type="Proteomes" id="UP000005947"/>
    </source>
</evidence>
<comment type="caution">
    <text evidence="1">The sequence shown here is derived from an EMBL/GenBank/DDBJ whole genome shotgun (WGS) entry which is preliminary data.</text>
</comment>
<protein>
    <submittedName>
        <fullName evidence="1">Uncharacterized protein</fullName>
    </submittedName>
</protein>
<evidence type="ECO:0000313" key="1">
    <source>
        <dbReference type="EMBL" id="EGF23433.1"/>
    </source>
</evidence>
<dbReference type="EMBL" id="ACGK02000001">
    <property type="protein sequence ID" value="EGF23433.1"/>
    <property type="molecule type" value="Genomic_DNA"/>
</dbReference>
<organism evidence="1 2">
    <name type="scientific">Fannyhessea vaginae DSM 15829</name>
    <dbReference type="NCBI Taxonomy" id="525256"/>
    <lineage>
        <taxon>Bacteria</taxon>
        <taxon>Bacillati</taxon>
        <taxon>Actinomycetota</taxon>
        <taxon>Coriobacteriia</taxon>
        <taxon>Coriobacteriales</taxon>
        <taxon>Atopobiaceae</taxon>
        <taxon>Fannyhessea</taxon>
    </lineage>
</organism>
<accession>F1T3Y9</accession>
<proteinExistence type="predicted"/>
<sequence>MYKTTRRNKKVAGYKPATCTYAVNMCFVAARKHMFTQRSTIY</sequence>
<dbReference type="AlphaFoldDB" id="F1T3Y9"/>
<name>F1T3Y9_9ACTN</name>
<reference evidence="1 2" key="1">
    <citation type="submission" date="2011-02" db="EMBL/GenBank/DDBJ databases">
        <authorList>
            <person name="Muzny D."/>
            <person name="Qin X."/>
            <person name="Buhay C."/>
            <person name="Dugan-Rocha S."/>
            <person name="Ding Y."/>
            <person name="Chen G."/>
            <person name="Hawes A."/>
            <person name="Holder M."/>
            <person name="Jhangiani S."/>
            <person name="Johnson A."/>
            <person name="Khan Z."/>
            <person name="Li Z."/>
            <person name="Liu W."/>
            <person name="Liu X."/>
            <person name="Perez L."/>
            <person name="Shen H."/>
            <person name="Wang Q."/>
            <person name="Watt J."/>
            <person name="Xi L."/>
            <person name="Xin Y."/>
            <person name="Zhou J."/>
            <person name="Deng J."/>
            <person name="Jiang H."/>
            <person name="Liu Y."/>
            <person name="Qu J."/>
            <person name="Song X.-Z."/>
            <person name="Zhang L."/>
            <person name="Villasana D."/>
            <person name="Johnson A."/>
            <person name="Liu J."/>
            <person name="Liyanage D."/>
            <person name="Lorensuhewa L."/>
            <person name="Robinson T."/>
            <person name="Song A."/>
            <person name="Song B.-B."/>
            <person name="Dinh H."/>
            <person name="Thornton R."/>
            <person name="Coyle M."/>
            <person name="Francisco L."/>
            <person name="Jackson L."/>
            <person name="Javaid M."/>
            <person name="Korchina V."/>
            <person name="Kovar C."/>
            <person name="Mata R."/>
            <person name="Mathew T."/>
            <person name="Ngo R."/>
            <person name="Nguyen L."/>
            <person name="Nguyen N."/>
            <person name="Okwuonu G."/>
            <person name="Ongeri F."/>
            <person name="Pham C."/>
            <person name="Simmons D."/>
            <person name="Wilczek-Boney K."/>
            <person name="Hale W."/>
            <person name="Jakkamsetti A."/>
            <person name="Pham P."/>
            <person name="Ruth R."/>
            <person name="San Lucas F."/>
            <person name="Warren J."/>
            <person name="Zhang J."/>
            <person name="Zhao Z."/>
            <person name="Zhou C."/>
            <person name="Zhu D."/>
            <person name="Lee S."/>
            <person name="Bess C."/>
            <person name="Blankenburg K."/>
            <person name="Forbes L."/>
            <person name="Fu Q."/>
            <person name="Gubbala S."/>
            <person name="Hirani K."/>
            <person name="Jayaseelan J.C."/>
            <person name="Lara F."/>
            <person name="Munidasa M."/>
            <person name="Palculict T."/>
            <person name="Patil S."/>
            <person name="Pu L.-L."/>
            <person name="Saada N."/>
            <person name="Tang L."/>
            <person name="Weissenberger G."/>
            <person name="Zhu Y."/>
            <person name="Hemphill L."/>
            <person name="Shang Y."/>
            <person name="Youmans B."/>
            <person name="Ayvaz T."/>
            <person name="Ross M."/>
            <person name="Santibanez J."/>
            <person name="Aqrawi P."/>
            <person name="Gross S."/>
            <person name="Joshi V."/>
            <person name="Fowler G."/>
            <person name="Nazareth L."/>
            <person name="Reid J."/>
            <person name="Worley K."/>
            <person name="Petrosino J."/>
            <person name="Highlander S."/>
            <person name="Gibbs R."/>
        </authorList>
    </citation>
    <scope>NUCLEOTIDE SEQUENCE [LARGE SCALE GENOMIC DNA]</scope>
    <source>
        <strain evidence="1 2">DSM 15829</strain>
    </source>
</reference>
<dbReference type="Proteomes" id="UP000005947">
    <property type="component" value="Unassembled WGS sequence"/>
</dbReference>
<gene>
    <name evidence="1" type="ORF">HMPREF0091_10380</name>
</gene>
<keyword evidence="2" id="KW-1185">Reference proteome</keyword>